<feature type="compositionally biased region" description="Basic residues" evidence="1">
    <location>
        <begin position="34"/>
        <end position="47"/>
    </location>
</feature>
<feature type="compositionally biased region" description="Polar residues" evidence="1">
    <location>
        <begin position="1"/>
        <end position="21"/>
    </location>
</feature>
<dbReference type="AlphaFoldDB" id="A0A166XK31"/>
<comment type="caution">
    <text evidence="2">The sequence shown here is derived from an EMBL/GenBank/DDBJ whole genome shotgun (WGS) entry which is preliminary data.</text>
</comment>
<evidence type="ECO:0000313" key="2">
    <source>
        <dbReference type="EMBL" id="KZL76682.1"/>
    </source>
</evidence>
<reference evidence="2 3" key="1">
    <citation type="submission" date="2015-06" db="EMBL/GenBank/DDBJ databases">
        <title>Survival trade-offs in plant roots during colonization by closely related pathogenic and mutualistic fungi.</title>
        <authorList>
            <person name="Hacquard S."/>
            <person name="Kracher B."/>
            <person name="Hiruma K."/>
            <person name="Weinman A."/>
            <person name="Muench P."/>
            <person name="Garrido Oter R."/>
            <person name="Ver Loren van Themaat E."/>
            <person name="Dallerey J.-F."/>
            <person name="Damm U."/>
            <person name="Henrissat B."/>
            <person name="Lespinet O."/>
            <person name="Thon M."/>
            <person name="Kemen E."/>
            <person name="McHardy A.C."/>
            <person name="Schulze-Lefert P."/>
            <person name="O'Connell R.J."/>
        </authorList>
    </citation>
    <scope>NUCLEOTIDE SEQUENCE [LARGE SCALE GENOMIC DNA]</scope>
    <source>
        <strain evidence="2 3">0861</strain>
    </source>
</reference>
<dbReference type="EMBL" id="LFIV01000013">
    <property type="protein sequence ID" value="KZL76682.1"/>
    <property type="molecule type" value="Genomic_DNA"/>
</dbReference>
<keyword evidence="3" id="KW-1185">Reference proteome</keyword>
<gene>
    <name evidence="2" type="ORF">CT0861_11852</name>
</gene>
<evidence type="ECO:0000256" key="1">
    <source>
        <dbReference type="SAM" id="MobiDB-lite"/>
    </source>
</evidence>
<protein>
    <submittedName>
        <fullName evidence="2">Uncharacterized protein</fullName>
    </submittedName>
</protein>
<feature type="compositionally biased region" description="Polar residues" evidence="1">
    <location>
        <begin position="184"/>
        <end position="197"/>
    </location>
</feature>
<feature type="region of interest" description="Disordered" evidence="1">
    <location>
        <begin position="159"/>
        <end position="197"/>
    </location>
</feature>
<sequence>MNTMPPNKIPSRTYNTPQSRGAGNDSPGANSLHLRPRSNRNKSRRSTAIRPVVRLQLPLVRHQPPRTIAPLNVVAPLHHPHQRDAHERQANGAGCARRAEESSRLQCRGERGRSGRLSATELVVDPADGEHSEAHHGAGGVAPGQHVDCQYCAGECSRSAFKTTNSPDSVSSEDPLTSRMRAPTSESAFVTKQDSPD</sequence>
<dbReference type="Proteomes" id="UP000076552">
    <property type="component" value="Unassembled WGS sequence"/>
</dbReference>
<feature type="compositionally biased region" description="Basic and acidic residues" evidence="1">
    <location>
        <begin position="97"/>
        <end position="113"/>
    </location>
</feature>
<organism evidence="2 3">
    <name type="scientific">Colletotrichum tofieldiae</name>
    <dbReference type="NCBI Taxonomy" id="708197"/>
    <lineage>
        <taxon>Eukaryota</taxon>
        <taxon>Fungi</taxon>
        <taxon>Dikarya</taxon>
        <taxon>Ascomycota</taxon>
        <taxon>Pezizomycotina</taxon>
        <taxon>Sordariomycetes</taxon>
        <taxon>Hypocreomycetidae</taxon>
        <taxon>Glomerellales</taxon>
        <taxon>Glomerellaceae</taxon>
        <taxon>Colletotrichum</taxon>
        <taxon>Colletotrichum spaethianum species complex</taxon>
    </lineage>
</organism>
<feature type="compositionally biased region" description="Polar residues" evidence="1">
    <location>
        <begin position="160"/>
        <end position="175"/>
    </location>
</feature>
<evidence type="ECO:0000313" key="3">
    <source>
        <dbReference type="Proteomes" id="UP000076552"/>
    </source>
</evidence>
<accession>A0A166XK31</accession>
<proteinExistence type="predicted"/>
<name>A0A166XK31_9PEZI</name>
<feature type="region of interest" description="Disordered" evidence="1">
    <location>
        <begin position="80"/>
        <end position="118"/>
    </location>
</feature>
<feature type="region of interest" description="Disordered" evidence="1">
    <location>
        <begin position="1"/>
        <end position="50"/>
    </location>
</feature>